<dbReference type="Gene3D" id="3.30.565.10">
    <property type="entry name" value="Histidine kinase-like ATPase, C-terminal domain"/>
    <property type="match status" value="1"/>
</dbReference>
<dbReference type="Proteomes" id="UP001644719">
    <property type="component" value="Unassembled WGS sequence"/>
</dbReference>
<keyword evidence="14" id="KW-1185">Reference proteome</keyword>
<evidence type="ECO:0000256" key="11">
    <source>
        <dbReference type="SAM" id="Phobius"/>
    </source>
</evidence>
<feature type="transmembrane region" description="Helical" evidence="11">
    <location>
        <begin position="37"/>
        <end position="59"/>
    </location>
</feature>
<comment type="caution">
    <text evidence="13">The sequence shown here is derived from an EMBL/GenBank/DDBJ whole genome shotgun (WGS) entry which is preliminary data.</text>
</comment>
<feature type="domain" description="Histidine kinase" evidence="12">
    <location>
        <begin position="127"/>
        <end position="336"/>
    </location>
</feature>
<keyword evidence="9" id="KW-0902">Two-component regulatory system</keyword>
<evidence type="ECO:0000256" key="5">
    <source>
        <dbReference type="ARBA" id="ARBA00022679"/>
    </source>
</evidence>
<name>A0ABX2H6K2_9FIRM</name>
<proteinExistence type="predicted"/>
<keyword evidence="8 11" id="KW-1133">Transmembrane helix</keyword>
<dbReference type="InterPro" id="IPR050351">
    <property type="entry name" value="BphY/WalK/GraS-like"/>
</dbReference>
<organism evidence="13 14">
    <name type="scientific">Blautia faecis</name>
    <dbReference type="NCBI Taxonomy" id="871665"/>
    <lineage>
        <taxon>Bacteria</taxon>
        <taxon>Bacillati</taxon>
        <taxon>Bacillota</taxon>
        <taxon>Clostridia</taxon>
        <taxon>Lachnospirales</taxon>
        <taxon>Lachnospiraceae</taxon>
        <taxon>Blautia</taxon>
    </lineage>
</organism>
<gene>
    <name evidence="13" type="ORF">G5B17_10190</name>
</gene>
<dbReference type="PROSITE" id="PS50109">
    <property type="entry name" value="HIS_KIN"/>
    <property type="match status" value="1"/>
</dbReference>
<evidence type="ECO:0000256" key="7">
    <source>
        <dbReference type="ARBA" id="ARBA00022777"/>
    </source>
</evidence>
<evidence type="ECO:0000256" key="3">
    <source>
        <dbReference type="ARBA" id="ARBA00012438"/>
    </source>
</evidence>
<comment type="catalytic activity">
    <reaction evidence="1">
        <text>ATP + protein L-histidine = ADP + protein N-phospho-L-histidine.</text>
        <dbReference type="EC" id="2.7.13.3"/>
    </reaction>
</comment>
<keyword evidence="5" id="KW-0808">Transferase</keyword>
<evidence type="ECO:0000256" key="9">
    <source>
        <dbReference type="ARBA" id="ARBA00023012"/>
    </source>
</evidence>
<evidence type="ECO:0000313" key="14">
    <source>
        <dbReference type="Proteomes" id="UP001644719"/>
    </source>
</evidence>
<evidence type="ECO:0000256" key="8">
    <source>
        <dbReference type="ARBA" id="ARBA00022989"/>
    </source>
</evidence>
<evidence type="ECO:0000256" key="4">
    <source>
        <dbReference type="ARBA" id="ARBA00022475"/>
    </source>
</evidence>
<dbReference type="PANTHER" id="PTHR45453">
    <property type="entry name" value="PHOSPHATE REGULON SENSOR PROTEIN PHOR"/>
    <property type="match status" value="1"/>
</dbReference>
<sequence length="343" mass="39497">MKQFWRIIERYYPWLLLLLGVDCFCSIILWISDIQAFQTLIGLVVLTSILLFSAILFVLNKRETTRRELFRDFLSDPTICNKERLLSAISREEGESIQLLASVLQEHKTESNSMADALQDYEEYVEGWAHEAKTPLSLLTMLLDNRSDEISPPLQAKLDYVRSQLQEDVTQMLYYARLKSSTKDYQFEDINLNDCLGEVLEDYAPLLEEKQFVILNKLQSETVYTDRRGLQFMLGQIVSNAIKYSSDSPMLTISMIHSETADVLSVEDNGIGVKKYDLPYIFQKGFTGDFTDSRKKATGIGLYLVKKMADDLNLRLEAASQWGKGFKIVIFFPKLRFNGKSYK</sequence>
<dbReference type="SUPFAM" id="SSF55874">
    <property type="entry name" value="ATPase domain of HSP90 chaperone/DNA topoisomerase II/histidine kinase"/>
    <property type="match status" value="1"/>
</dbReference>
<evidence type="ECO:0000313" key="13">
    <source>
        <dbReference type="EMBL" id="NSG85799.1"/>
    </source>
</evidence>
<dbReference type="InterPro" id="IPR003594">
    <property type="entry name" value="HATPase_dom"/>
</dbReference>
<evidence type="ECO:0000256" key="1">
    <source>
        <dbReference type="ARBA" id="ARBA00000085"/>
    </source>
</evidence>
<dbReference type="InterPro" id="IPR036890">
    <property type="entry name" value="HATPase_C_sf"/>
</dbReference>
<keyword evidence="10 11" id="KW-0472">Membrane</keyword>
<dbReference type="GO" id="GO:0016301">
    <property type="term" value="F:kinase activity"/>
    <property type="evidence" value="ECO:0007669"/>
    <property type="project" value="UniProtKB-KW"/>
</dbReference>
<dbReference type="EC" id="2.7.13.3" evidence="3"/>
<feature type="transmembrane region" description="Helical" evidence="11">
    <location>
        <begin position="12"/>
        <end position="31"/>
    </location>
</feature>
<dbReference type="PANTHER" id="PTHR45453:SF2">
    <property type="entry name" value="HISTIDINE KINASE"/>
    <property type="match status" value="1"/>
</dbReference>
<dbReference type="InterPro" id="IPR005467">
    <property type="entry name" value="His_kinase_dom"/>
</dbReference>
<keyword evidence="4" id="KW-1003">Cell membrane</keyword>
<protein>
    <recommendedName>
        <fullName evidence="3">histidine kinase</fullName>
        <ecNumber evidence="3">2.7.13.3</ecNumber>
    </recommendedName>
</protein>
<evidence type="ECO:0000256" key="2">
    <source>
        <dbReference type="ARBA" id="ARBA00004651"/>
    </source>
</evidence>
<evidence type="ECO:0000256" key="10">
    <source>
        <dbReference type="ARBA" id="ARBA00023136"/>
    </source>
</evidence>
<keyword evidence="7 13" id="KW-0418">Kinase</keyword>
<reference evidence="13 14" key="1">
    <citation type="journal article" date="2020" name="Cell Host Microbe">
        <title>Functional and Genomic Variation between Human-Derived Isolates of Lachnospiraceae Reveals Inter- and Intra-Species Diversity.</title>
        <authorList>
            <person name="Sorbara M.T."/>
            <person name="Littmann E.R."/>
            <person name="Fontana E."/>
            <person name="Moody T.U."/>
            <person name="Kohout C.E."/>
            <person name="Gjonbalaj M."/>
            <person name="Eaton V."/>
            <person name="Seok R."/>
            <person name="Leiner I.M."/>
            <person name="Pamer E.G."/>
        </authorList>
    </citation>
    <scope>NUCLEOTIDE SEQUENCE [LARGE SCALE GENOMIC DNA]</scope>
    <source>
        <strain evidence="13 14">MSK.17.74</strain>
    </source>
</reference>
<dbReference type="Pfam" id="PF02518">
    <property type="entry name" value="HATPase_c"/>
    <property type="match status" value="1"/>
</dbReference>
<dbReference type="SMART" id="SM00387">
    <property type="entry name" value="HATPase_c"/>
    <property type="match status" value="1"/>
</dbReference>
<accession>A0ABX2H6K2</accession>
<comment type="subcellular location">
    <subcellularLocation>
        <location evidence="2">Cell membrane</location>
        <topology evidence="2">Multi-pass membrane protein</topology>
    </subcellularLocation>
</comment>
<dbReference type="RefSeq" id="WP_148462676.1">
    <property type="nucleotide sequence ID" value="NZ_JAAITS010000026.1"/>
</dbReference>
<keyword evidence="6 11" id="KW-0812">Transmembrane</keyword>
<evidence type="ECO:0000256" key="6">
    <source>
        <dbReference type="ARBA" id="ARBA00022692"/>
    </source>
</evidence>
<evidence type="ECO:0000259" key="12">
    <source>
        <dbReference type="PROSITE" id="PS50109"/>
    </source>
</evidence>
<dbReference type="EMBL" id="JAAITS010000026">
    <property type="protein sequence ID" value="NSG85799.1"/>
    <property type="molecule type" value="Genomic_DNA"/>
</dbReference>